<sequence>MKGRYGTRMTIYGSVLPGAVSLANWAARTNLTPKAKQKLKVVDWMRSHGNNVSLTARRFGLNRETVRIWKKKFDTVGMIALNEKSHRPKHLRTSTTDWKIVDEIVKVRNQYPVWSKYKIKAILKRKDMIVSASTIGRILKKKGLIDKKISRKRYKASKNPKQRYPRGLRISCEGDMVQIDTKFVTMPGGRMIYQFTAIDVLTKRRVLRYYSSLLSKNGADFLKVCLEKFPFPIRAIQTDNGKEFLKDFDGLCKKLSLTHYFIEPAHPKQNTYVENSHGSDEREFYQQGNVHWDIETQNDALKKWEHIWNYERPHEALGYLTPDEYCNKLKQLPLLPKEAIVLQT</sequence>
<dbReference type="AlphaFoldDB" id="A0A1G2HXZ8"/>
<dbReference type="InterPro" id="IPR001584">
    <property type="entry name" value="Integrase_cat-core"/>
</dbReference>
<protein>
    <recommendedName>
        <fullName evidence="1">Integrase catalytic domain-containing protein</fullName>
    </recommendedName>
</protein>
<dbReference type="EMBL" id="MHOS01000037">
    <property type="protein sequence ID" value="OGZ67446.1"/>
    <property type="molecule type" value="Genomic_DNA"/>
</dbReference>
<dbReference type="PROSITE" id="PS50994">
    <property type="entry name" value="INTEGRASE"/>
    <property type="match status" value="1"/>
</dbReference>
<dbReference type="InterPro" id="IPR036388">
    <property type="entry name" value="WH-like_DNA-bd_sf"/>
</dbReference>
<accession>A0A1G2HXZ8</accession>
<evidence type="ECO:0000313" key="2">
    <source>
        <dbReference type="EMBL" id="OGZ67446.1"/>
    </source>
</evidence>
<reference evidence="2 3" key="1">
    <citation type="journal article" date="2016" name="Nat. Commun.">
        <title>Thousands of microbial genomes shed light on interconnected biogeochemical processes in an aquifer system.</title>
        <authorList>
            <person name="Anantharaman K."/>
            <person name="Brown C.T."/>
            <person name="Hug L.A."/>
            <person name="Sharon I."/>
            <person name="Castelle C.J."/>
            <person name="Probst A.J."/>
            <person name="Thomas B.C."/>
            <person name="Singh A."/>
            <person name="Wilkins M.J."/>
            <person name="Karaoz U."/>
            <person name="Brodie E.L."/>
            <person name="Williams K.H."/>
            <person name="Hubbard S.S."/>
            <person name="Banfield J.F."/>
        </authorList>
    </citation>
    <scope>NUCLEOTIDE SEQUENCE [LARGE SCALE GENOMIC DNA]</scope>
</reference>
<dbReference type="GO" id="GO:0015074">
    <property type="term" value="P:DNA integration"/>
    <property type="evidence" value="ECO:0007669"/>
    <property type="project" value="InterPro"/>
</dbReference>
<dbReference type="Gene3D" id="3.30.420.10">
    <property type="entry name" value="Ribonuclease H-like superfamily/Ribonuclease H"/>
    <property type="match status" value="1"/>
</dbReference>
<dbReference type="Pfam" id="PF13518">
    <property type="entry name" value="HTH_28"/>
    <property type="match status" value="1"/>
</dbReference>
<dbReference type="Pfam" id="PF13683">
    <property type="entry name" value="rve_3"/>
    <property type="match status" value="1"/>
</dbReference>
<dbReference type="PANTHER" id="PTHR47515:SF2">
    <property type="entry name" value="INTEGRASE CORE DOMAIN PROTEIN"/>
    <property type="match status" value="1"/>
</dbReference>
<dbReference type="SUPFAM" id="SSF53098">
    <property type="entry name" value="Ribonuclease H-like"/>
    <property type="match status" value="1"/>
</dbReference>
<name>A0A1G2HXZ8_9BACT</name>
<dbReference type="SUPFAM" id="SSF46689">
    <property type="entry name" value="Homeodomain-like"/>
    <property type="match status" value="1"/>
</dbReference>
<dbReference type="Gene3D" id="1.10.10.10">
    <property type="entry name" value="Winged helix-like DNA-binding domain superfamily/Winged helix DNA-binding domain"/>
    <property type="match status" value="1"/>
</dbReference>
<organism evidence="2 3">
    <name type="scientific">Candidatus Staskawiczbacteria bacterium RIFCSPHIGHO2_02_FULL_34_9</name>
    <dbReference type="NCBI Taxonomy" id="1802206"/>
    <lineage>
        <taxon>Bacteria</taxon>
        <taxon>Candidatus Staskawicziibacteriota</taxon>
    </lineage>
</organism>
<dbReference type="Proteomes" id="UP000176421">
    <property type="component" value="Unassembled WGS sequence"/>
</dbReference>
<proteinExistence type="predicted"/>
<dbReference type="PANTHER" id="PTHR47515">
    <property type="entry name" value="LOW CALCIUM RESPONSE LOCUS PROTEIN T"/>
    <property type="match status" value="1"/>
</dbReference>
<feature type="domain" description="Integrase catalytic" evidence="1">
    <location>
        <begin position="161"/>
        <end position="330"/>
    </location>
</feature>
<comment type="caution">
    <text evidence="2">The sequence shown here is derived from an EMBL/GenBank/DDBJ whole genome shotgun (WGS) entry which is preliminary data.</text>
</comment>
<evidence type="ECO:0000313" key="3">
    <source>
        <dbReference type="Proteomes" id="UP000176421"/>
    </source>
</evidence>
<dbReference type="InterPro" id="IPR009057">
    <property type="entry name" value="Homeodomain-like_sf"/>
</dbReference>
<gene>
    <name evidence="2" type="ORF">A3D35_00455</name>
</gene>
<dbReference type="InterPro" id="IPR055247">
    <property type="entry name" value="InsJ-like_HTH"/>
</dbReference>
<evidence type="ECO:0000259" key="1">
    <source>
        <dbReference type="PROSITE" id="PS50994"/>
    </source>
</evidence>
<dbReference type="InterPro" id="IPR012337">
    <property type="entry name" value="RNaseH-like_sf"/>
</dbReference>
<dbReference type="InterPro" id="IPR036397">
    <property type="entry name" value="RNaseH_sf"/>
</dbReference>
<dbReference type="GO" id="GO:0003676">
    <property type="term" value="F:nucleic acid binding"/>
    <property type="evidence" value="ECO:0007669"/>
    <property type="project" value="InterPro"/>
</dbReference>